<dbReference type="Proteomes" id="UP000762676">
    <property type="component" value="Unassembled WGS sequence"/>
</dbReference>
<dbReference type="EMBL" id="BMAT01000194">
    <property type="protein sequence ID" value="GFR61408.1"/>
    <property type="molecule type" value="Genomic_DNA"/>
</dbReference>
<protein>
    <submittedName>
        <fullName evidence="1">Uncharacterized protein</fullName>
    </submittedName>
</protein>
<dbReference type="AlphaFoldDB" id="A0AAV4EKB4"/>
<organism evidence="1 2">
    <name type="scientific">Elysia marginata</name>
    <dbReference type="NCBI Taxonomy" id="1093978"/>
    <lineage>
        <taxon>Eukaryota</taxon>
        <taxon>Metazoa</taxon>
        <taxon>Spiralia</taxon>
        <taxon>Lophotrochozoa</taxon>
        <taxon>Mollusca</taxon>
        <taxon>Gastropoda</taxon>
        <taxon>Heterobranchia</taxon>
        <taxon>Euthyneura</taxon>
        <taxon>Panpulmonata</taxon>
        <taxon>Sacoglossa</taxon>
        <taxon>Placobranchoidea</taxon>
        <taxon>Plakobranchidae</taxon>
        <taxon>Elysia</taxon>
    </lineage>
</organism>
<proteinExistence type="predicted"/>
<comment type="caution">
    <text evidence="1">The sequence shown here is derived from an EMBL/GenBank/DDBJ whole genome shotgun (WGS) entry which is preliminary data.</text>
</comment>
<reference evidence="1 2" key="1">
    <citation type="journal article" date="2021" name="Elife">
        <title>Chloroplast acquisition without the gene transfer in kleptoplastic sea slugs, Plakobranchus ocellatus.</title>
        <authorList>
            <person name="Maeda T."/>
            <person name="Takahashi S."/>
            <person name="Yoshida T."/>
            <person name="Shimamura S."/>
            <person name="Takaki Y."/>
            <person name="Nagai Y."/>
            <person name="Toyoda A."/>
            <person name="Suzuki Y."/>
            <person name="Arimoto A."/>
            <person name="Ishii H."/>
            <person name="Satoh N."/>
            <person name="Nishiyama T."/>
            <person name="Hasebe M."/>
            <person name="Maruyama T."/>
            <person name="Minagawa J."/>
            <person name="Obokata J."/>
            <person name="Shigenobu S."/>
        </authorList>
    </citation>
    <scope>NUCLEOTIDE SEQUENCE [LARGE SCALE GENOMIC DNA]</scope>
</reference>
<sequence length="149" mass="15832">MCCGDDDDNDDDEDDDSVDENHVLGALTFQAFALPDVCGDGDDDDDDYDNDGDDENDVLEALTFQAFALPDVCGDGDDDHAAVKFEMSPLTELCEGTGVVTFCEGCVLSACLVIFPNIGVVRKILGMVSSFGGLFMPVVIVVESLCVSL</sequence>
<evidence type="ECO:0000313" key="1">
    <source>
        <dbReference type="EMBL" id="GFR61408.1"/>
    </source>
</evidence>
<name>A0AAV4EKB4_9GAST</name>
<gene>
    <name evidence="1" type="ORF">ElyMa_000102000</name>
</gene>
<evidence type="ECO:0000313" key="2">
    <source>
        <dbReference type="Proteomes" id="UP000762676"/>
    </source>
</evidence>
<accession>A0AAV4EKB4</accession>
<keyword evidence="2" id="KW-1185">Reference proteome</keyword>